<feature type="compositionally biased region" description="Pro residues" evidence="1">
    <location>
        <begin position="186"/>
        <end position="201"/>
    </location>
</feature>
<evidence type="ECO:0000313" key="2">
    <source>
        <dbReference type="EMBL" id="KAK8059242.1"/>
    </source>
</evidence>
<evidence type="ECO:0000256" key="1">
    <source>
        <dbReference type="SAM" id="MobiDB-lite"/>
    </source>
</evidence>
<sequence>MQQKIHQSASANITLPPVTLTESSYGVVWTYRPAPYYITRPSPPLENSPTQVYIQPGPPGPPCLVGCGKVCLINCTGGGRRGGGGLPCLGVGCGNRGPKNCVGGGCASQQDPDASEQSSLAFEDVRDRDTYRSMAVTVDWLSIPTKTETPRVITIGSDGKSTNAPTTTGKTTSLAEPPATATTTQPAPPPKPQPTETAPPPLPSRFVYIEYWLMALQTGDEMKSWVVYTTKGGGLDVCKEANVAEFRTDQGDRTKGHPGGSFTFRAFGFDGCRYTGIESTRPSPLATWYSQSEDHYGVV</sequence>
<protein>
    <submittedName>
        <fullName evidence="2">Uncharacterized protein</fullName>
    </submittedName>
</protein>
<dbReference type="Proteomes" id="UP001446871">
    <property type="component" value="Unassembled WGS sequence"/>
</dbReference>
<keyword evidence="3" id="KW-1185">Reference proteome</keyword>
<organism evidence="2 3">
    <name type="scientific">Apiospora saccharicola</name>
    <dbReference type="NCBI Taxonomy" id="335842"/>
    <lineage>
        <taxon>Eukaryota</taxon>
        <taxon>Fungi</taxon>
        <taxon>Dikarya</taxon>
        <taxon>Ascomycota</taxon>
        <taxon>Pezizomycotina</taxon>
        <taxon>Sordariomycetes</taxon>
        <taxon>Xylariomycetidae</taxon>
        <taxon>Amphisphaeriales</taxon>
        <taxon>Apiosporaceae</taxon>
        <taxon>Apiospora</taxon>
    </lineage>
</organism>
<reference evidence="2 3" key="1">
    <citation type="submission" date="2023-01" db="EMBL/GenBank/DDBJ databases">
        <title>Analysis of 21 Apiospora genomes using comparative genomics revels a genus with tremendous synthesis potential of carbohydrate active enzymes and secondary metabolites.</title>
        <authorList>
            <person name="Sorensen T."/>
        </authorList>
    </citation>
    <scope>NUCLEOTIDE SEQUENCE [LARGE SCALE GENOMIC DNA]</scope>
    <source>
        <strain evidence="2 3">CBS 83171</strain>
    </source>
</reference>
<evidence type="ECO:0000313" key="3">
    <source>
        <dbReference type="Proteomes" id="UP001446871"/>
    </source>
</evidence>
<feature type="compositionally biased region" description="Polar residues" evidence="1">
    <location>
        <begin position="159"/>
        <end position="170"/>
    </location>
</feature>
<feature type="compositionally biased region" description="Low complexity" evidence="1">
    <location>
        <begin position="171"/>
        <end position="185"/>
    </location>
</feature>
<accession>A0ABR1UKK3</accession>
<name>A0ABR1UKK3_9PEZI</name>
<feature type="region of interest" description="Disordered" evidence="1">
    <location>
        <begin position="152"/>
        <end position="201"/>
    </location>
</feature>
<proteinExistence type="predicted"/>
<gene>
    <name evidence="2" type="ORF">PG996_009172</name>
</gene>
<comment type="caution">
    <text evidence="2">The sequence shown here is derived from an EMBL/GenBank/DDBJ whole genome shotgun (WGS) entry which is preliminary data.</text>
</comment>
<dbReference type="EMBL" id="JAQQWM010000006">
    <property type="protein sequence ID" value="KAK8059242.1"/>
    <property type="molecule type" value="Genomic_DNA"/>
</dbReference>